<proteinExistence type="predicted"/>
<organism evidence="1">
    <name type="scientific">Arion vulgaris</name>
    <dbReference type="NCBI Taxonomy" id="1028688"/>
    <lineage>
        <taxon>Eukaryota</taxon>
        <taxon>Metazoa</taxon>
        <taxon>Spiralia</taxon>
        <taxon>Lophotrochozoa</taxon>
        <taxon>Mollusca</taxon>
        <taxon>Gastropoda</taxon>
        <taxon>Heterobranchia</taxon>
        <taxon>Euthyneura</taxon>
        <taxon>Panpulmonata</taxon>
        <taxon>Eupulmonata</taxon>
        <taxon>Stylommatophora</taxon>
        <taxon>Helicina</taxon>
        <taxon>Arionoidea</taxon>
        <taxon>Arionidae</taxon>
        <taxon>Arion</taxon>
    </lineage>
</organism>
<gene>
    <name evidence="1" type="primary">ORF19927</name>
</gene>
<accession>A0A0B6YAW5</accession>
<protein>
    <submittedName>
        <fullName evidence="1">Uncharacterized protein</fullName>
    </submittedName>
</protein>
<dbReference type="EMBL" id="HACG01006469">
    <property type="protein sequence ID" value="CEK53334.1"/>
    <property type="molecule type" value="Transcribed_RNA"/>
</dbReference>
<evidence type="ECO:0000313" key="1">
    <source>
        <dbReference type="EMBL" id="CEK53334.1"/>
    </source>
</evidence>
<reference evidence="1" key="1">
    <citation type="submission" date="2014-12" db="EMBL/GenBank/DDBJ databases">
        <title>Insight into the proteome of Arion vulgaris.</title>
        <authorList>
            <person name="Aradska J."/>
            <person name="Bulat T."/>
            <person name="Smidak R."/>
            <person name="Sarate P."/>
            <person name="Gangsoo J."/>
            <person name="Sialana F."/>
            <person name="Bilban M."/>
            <person name="Lubec G."/>
        </authorList>
    </citation>
    <scope>NUCLEOTIDE SEQUENCE</scope>
    <source>
        <tissue evidence="1">Skin</tissue>
    </source>
</reference>
<name>A0A0B6YAW5_9EUPU</name>
<sequence>HGFCPGPLGVNLRARSSSMNTLCHLLKKAESIWACSEWVVVGSIIYVCVKKINICNLI</sequence>
<dbReference type="AlphaFoldDB" id="A0A0B6YAW5"/>
<feature type="non-terminal residue" evidence="1">
    <location>
        <position position="1"/>
    </location>
</feature>